<comment type="caution">
    <text evidence="1">The sequence shown here is derived from an EMBL/GenBank/DDBJ whole genome shotgun (WGS) entry which is preliminary data.</text>
</comment>
<organism evidence="1 2">
    <name type="scientific">Stephania cephalantha</name>
    <dbReference type="NCBI Taxonomy" id="152367"/>
    <lineage>
        <taxon>Eukaryota</taxon>
        <taxon>Viridiplantae</taxon>
        <taxon>Streptophyta</taxon>
        <taxon>Embryophyta</taxon>
        <taxon>Tracheophyta</taxon>
        <taxon>Spermatophyta</taxon>
        <taxon>Magnoliopsida</taxon>
        <taxon>Ranunculales</taxon>
        <taxon>Menispermaceae</taxon>
        <taxon>Menispermoideae</taxon>
        <taxon>Cissampelideae</taxon>
        <taxon>Stephania</taxon>
    </lineage>
</organism>
<proteinExistence type="predicted"/>
<evidence type="ECO:0000313" key="1">
    <source>
        <dbReference type="EMBL" id="KAK9148090.1"/>
    </source>
</evidence>
<keyword evidence="2" id="KW-1185">Reference proteome</keyword>
<sequence>MKRILILRRSLGQKPKKRLDMEAQSMYRNDIEFIRQLFNLSEPQLEHENELENQLVQGEQTDQVDEIIEPTKIQSATDLLVTKQRATENEGRVFPESVAPCLQCEEVRVGYPRLFSRIGTSSKLTEDETFTERGDTIEEKITQYFQLLYTKNDAMQWELDGID</sequence>
<dbReference type="Proteomes" id="UP001419268">
    <property type="component" value="Unassembled WGS sequence"/>
</dbReference>
<accession>A0AAP0PNA7</accession>
<protein>
    <submittedName>
        <fullName evidence="1">Uncharacterized protein</fullName>
    </submittedName>
</protein>
<dbReference type="AlphaFoldDB" id="A0AAP0PNA7"/>
<name>A0AAP0PNA7_9MAGN</name>
<gene>
    <name evidence="1" type="ORF">Scep_006847</name>
</gene>
<dbReference type="EMBL" id="JBBNAG010000003">
    <property type="protein sequence ID" value="KAK9148090.1"/>
    <property type="molecule type" value="Genomic_DNA"/>
</dbReference>
<evidence type="ECO:0000313" key="2">
    <source>
        <dbReference type="Proteomes" id="UP001419268"/>
    </source>
</evidence>
<reference evidence="1 2" key="1">
    <citation type="submission" date="2024-01" db="EMBL/GenBank/DDBJ databases">
        <title>Genome assemblies of Stephania.</title>
        <authorList>
            <person name="Yang L."/>
        </authorList>
    </citation>
    <scope>NUCLEOTIDE SEQUENCE [LARGE SCALE GENOMIC DNA]</scope>
    <source>
        <strain evidence="1">JXDWG</strain>
        <tissue evidence="1">Leaf</tissue>
    </source>
</reference>